<proteinExistence type="predicted"/>
<organism evidence="2 3">
    <name type="scientific">Nitrolancea hollandica Lb</name>
    <dbReference type="NCBI Taxonomy" id="1129897"/>
    <lineage>
        <taxon>Bacteria</taxon>
        <taxon>Pseudomonadati</taxon>
        <taxon>Thermomicrobiota</taxon>
        <taxon>Thermomicrobia</taxon>
        <taxon>Sphaerobacterales</taxon>
        <taxon>Sphaerobacterineae</taxon>
        <taxon>Sphaerobacteraceae</taxon>
        <taxon>Nitrolancea</taxon>
    </lineage>
</organism>
<dbReference type="SUPFAM" id="SSF53807">
    <property type="entry name" value="Helical backbone' metal receptor"/>
    <property type="match status" value="1"/>
</dbReference>
<evidence type="ECO:0000313" key="3">
    <source>
        <dbReference type="Proteomes" id="UP000004221"/>
    </source>
</evidence>
<dbReference type="PANTHER" id="PTHR30535:SF34">
    <property type="entry name" value="MOLYBDATE-BINDING PROTEIN MOLA"/>
    <property type="match status" value="1"/>
</dbReference>
<name>I4EEL3_9BACT</name>
<dbReference type="AlphaFoldDB" id="I4EEL3"/>
<evidence type="ECO:0000313" key="2">
    <source>
        <dbReference type="EMBL" id="CCF83125.1"/>
    </source>
</evidence>
<protein>
    <recommendedName>
        <fullName evidence="1">Fe/B12 periplasmic-binding domain-containing protein</fullName>
    </recommendedName>
</protein>
<gene>
    <name evidence="2" type="ORF">NITHO_1900001</name>
</gene>
<accession>I4EEL3</accession>
<sequence>MPSTLLMGKLMGKEGRAQKFVDFYLQQLNEVYSRVDKIIKPKPTVFIDRASGYTDCCGTFGRANLGLLIERAGGHNIGSDLVPGWSGNVNPEEIVSADPDVIIATGANWSATLPDGYIELGYKTALETAQADLQQLVENRNWGMLQSVQNKRLHGIWHQFYNSPYHFVALQQFAKWLYPEEFQDIDPAANFAAFHKEFLPIEYSGTFWADLN</sequence>
<dbReference type="Proteomes" id="UP000004221">
    <property type="component" value="Unassembled WGS sequence"/>
</dbReference>
<feature type="domain" description="Fe/B12 periplasmic-binding" evidence="1">
    <location>
        <begin position="1"/>
        <end position="185"/>
    </location>
</feature>
<evidence type="ECO:0000259" key="1">
    <source>
        <dbReference type="PROSITE" id="PS50983"/>
    </source>
</evidence>
<keyword evidence="3" id="KW-1185">Reference proteome</keyword>
<dbReference type="Pfam" id="PF01497">
    <property type="entry name" value="Peripla_BP_2"/>
    <property type="match status" value="1"/>
</dbReference>
<dbReference type="InterPro" id="IPR002491">
    <property type="entry name" value="ABC_transptr_periplasmic_BD"/>
</dbReference>
<comment type="caution">
    <text evidence="2">The sequence shown here is derived from an EMBL/GenBank/DDBJ whole genome shotgun (WGS) entry which is preliminary data.</text>
</comment>
<dbReference type="PROSITE" id="PS50983">
    <property type="entry name" value="FE_B12_PBP"/>
    <property type="match status" value="1"/>
</dbReference>
<dbReference type="EMBL" id="CAGS01000102">
    <property type="protein sequence ID" value="CCF83125.1"/>
    <property type="molecule type" value="Genomic_DNA"/>
</dbReference>
<dbReference type="PANTHER" id="PTHR30535">
    <property type="entry name" value="VITAMIN B12-BINDING PROTEIN"/>
    <property type="match status" value="1"/>
</dbReference>
<reference evidence="2 3" key="1">
    <citation type="journal article" date="2012" name="ISME J.">
        <title>Nitrification expanded: discovery, physiology and genomics of a nitrite-oxidizing bacterium from the phylum Chloroflexi.</title>
        <authorList>
            <person name="Sorokin D.Y."/>
            <person name="Lucker S."/>
            <person name="Vejmelkova D."/>
            <person name="Kostrikina N.A."/>
            <person name="Kleerebezem R."/>
            <person name="Rijpstra W.I."/>
            <person name="Damste J.S."/>
            <person name="Le Paslier D."/>
            <person name="Muyzer G."/>
            <person name="Wagner M."/>
            <person name="van Loosdrecht M.C."/>
            <person name="Daims H."/>
        </authorList>
    </citation>
    <scope>NUCLEOTIDE SEQUENCE [LARGE SCALE GENOMIC DNA]</scope>
    <source>
        <strain evidence="3">none</strain>
    </source>
</reference>
<dbReference type="InterPro" id="IPR050902">
    <property type="entry name" value="ABC_Transporter_SBP"/>
</dbReference>
<dbReference type="Gene3D" id="3.40.50.1980">
    <property type="entry name" value="Nitrogenase molybdenum iron protein domain"/>
    <property type="match status" value="1"/>
</dbReference>